<reference evidence="6 7" key="1">
    <citation type="journal article" date="2012" name="Sci. Rep.">
        <title>Genomic perspectives on the evolution of fungal entomopathogenicity in Beauveria bassiana.</title>
        <authorList>
            <person name="Xiao G."/>
            <person name="Ying S.H."/>
            <person name="Zheng P."/>
            <person name="Wang Z.L."/>
            <person name="Zhang S."/>
            <person name="Xie X.Q."/>
            <person name="Shang Y."/>
            <person name="St Leger R.J."/>
            <person name="Zhao G.P."/>
            <person name="Wang C."/>
            <person name="Feng M.G."/>
        </authorList>
    </citation>
    <scope>NUCLEOTIDE SEQUENCE [LARGE SCALE GENOMIC DNA]</scope>
    <source>
        <strain evidence="6 7">ARSEF 2860</strain>
    </source>
</reference>
<dbReference type="GO" id="GO:0050661">
    <property type="term" value="F:NADP binding"/>
    <property type="evidence" value="ECO:0007669"/>
    <property type="project" value="InterPro"/>
</dbReference>
<dbReference type="Pfam" id="PF00743">
    <property type="entry name" value="FMO-like"/>
    <property type="match status" value="2"/>
</dbReference>
<dbReference type="PRINTS" id="PR00419">
    <property type="entry name" value="ADXRDTASE"/>
</dbReference>
<proteinExistence type="inferred from homology"/>
<accession>J4KKY3</accession>
<feature type="region of interest" description="Disordered" evidence="5">
    <location>
        <begin position="240"/>
        <end position="268"/>
    </location>
</feature>
<dbReference type="GeneID" id="19892802"/>
<dbReference type="EMBL" id="JH725217">
    <property type="protein sequence ID" value="EJP61254.1"/>
    <property type="molecule type" value="Genomic_DNA"/>
</dbReference>
<dbReference type="GO" id="GO:0050660">
    <property type="term" value="F:flavin adenine dinucleotide binding"/>
    <property type="evidence" value="ECO:0007669"/>
    <property type="project" value="InterPro"/>
</dbReference>
<keyword evidence="3" id="KW-0274">FAD</keyword>
<comment type="similarity">
    <text evidence="1">Belongs to the FMO family.</text>
</comment>
<protein>
    <submittedName>
        <fullName evidence="6">Flavin-binding monooxygenase-like family protein</fullName>
    </submittedName>
</protein>
<evidence type="ECO:0000313" key="7">
    <source>
        <dbReference type="Proteomes" id="UP000002762"/>
    </source>
</evidence>
<evidence type="ECO:0000256" key="4">
    <source>
        <dbReference type="ARBA" id="ARBA00023002"/>
    </source>
</evidence>
<evidence type="ECO:0000256" key="2">
    <source>
        <dbReference type="ARBA" id="ARBA00022630"/>
    </source>
</evidence>
<sequence length="268" mass="29647">MPPAKLSPASPAFMLLGGISSLPSGTLVRGLLHKPKTTPQRYRDVEAEWDFFQLRTYGVGIPECASKMKRRSEASDRYFGVSGVGPSGISMLKTLIEDGFNVTLFERKSSVGGLWAYTEHVQQTTALTTTCASISKYTCSFSDFLRQRYLTQSDFHEYLETYAVHFDLGQNRIQELDKVVSAHGYQTKAKMPDFEGSKKFDGVLMHTQQFRNPSFFKGKKVVVVGLGSSAGDVLPARRSPRLQGLHFPSPPVLPSSGASERARRPTSP</sequence>
<evidence type="ECO:0000256" key="1">
    <source>
        <dbReference type="ARBA" id="ARBA00009183"/>
    </source>
</evidence>
<gene>
    <name evidence="6" type="ORF">BBA_09790</name>
</gene>
<name>J4KKY3_BEAB2</name>
<dbReference type="AlphaFoldDB" id="J4KKY3"/>
<dbReference type="SUPFAM" id="SSF51905">
    <property type="entry name" value="FAD/NAD(P)-binding domain"/>
    <property type="match status" value="1"/>
</dbReference>
<dbReference type="InterPro" id="IPR050346">
    <property type="entry name" value="FMO-like"/>
</dbReference>
<keyword evidence="7" id="KW-1185">Reference proteome</keyword>
<evidence type="ECO:0000256" key="3">
    <source>
        <dbReference type="ARBA" id="ARBA00022827"/>
    </source>
</evidence>
<organism evidence="6 7">
    <name type="scientific">Beauveria bassiana (strain ARSEF 2860)</name>
    <name type="common">White muscardine disease fungus</name>
    <name type="synonym">Tritirachium shiotae</name>
    <dbReference type="NCBI Taxonomy" id="655819"/>
    <lineage>
        <taxon>Eukaryota</taxon>
        <taxon>Fungi</taxon>
        <taxon>Dikarya</taxon>
        <taxon>Ascomycota</taxon>
        <taxon>Pezizomycotina</taxon>
        <taxon>Sordariomycetes</taxon>
        <taxon>Hypocreomycetidae</taxon>
        <taxon>Hypocreales</taxon>
        <taxon>Cordycipitaceae</taxon>
        <taxon>Beauveria</taxon>
    </lineage>
</organism>
<evidence type="ECO:0000313" key="6">
    <source>
        <dbReference type="EMBL" id="EJP61254.1"/>
    </source>
</evidence>
<dbReference type="PANTHER" id="PTHR23023">
    <property type="entry name" value="DIMETHYLANILINE MONOOXYGENASE"/>
    <property type="match status" value="1"/>
</dbReference>
<dbReference type="OrthoDB" id="4858949at2759"/>
<keyword evidence="6" id="KW-0503">Monooxygenase</keyword>
<dbReference type="HOGENOM" id="CLU_1038228_0_0_1"/>
<dbReference type="GO" id="GO:0004499">
    <property type="term" value="F:N,N-dimethylaniline monooxygenase activity"/>
    <property type="evidence" value="ECO:0007669"/>
    <property type="project" value="InterPro"/>
</dbReference>
<keyword evidence="4" id="KW-0560">Oxidoreductase</keyword>
<dbReference type="InterPro" id="IPR036188">
    <property type="entry name" value="FAD/NAD-bd_sf"/>
</dbReference>
<dbReference type="InterPro" id="IPR020946">
    <property type="entry name" value="Flavin_mOase-like"/>
</dbReference>
<evidence type="ECO:0000256" key="5">
    <source>
        <dbReference type="SAM" id="MobiDB-lite"/>
    </source>
</evidence>
<dbReference type="RefSeq" id="XP_008603109.1">
    <property type="nucleotide sequence ID" value="XM_008604887.1"/>
</dbReference>
<dbReference type="InParanoid" id="J4KKY3"/>
<dbReference type="Proteomes" id="UP000002762">
    <property type="component" value="Unassembled WGS sequence"/>
</dbReference>
<keyword evidence="2" id="KW-0285">Flavoprotein</keyword>
<dbReference type="Gene3D" id="3.50.50.60">
    <property type="entry name" value="FAD/NAD(P)-binding domain"/>
    <property type="match status" value="1"/>
</dbReference>